<dbReference type="GO" id="GO:0005886">
    <property type="term" value="C:plasma membrane"/>
    <property type="evidence" value="ECO:0007669"/>
    <property type="project" value="UniProtKB-SubCell"/>
</dbReference>
<comment type="subcellular location">
    <subcellularLocation>
        <location evidence="1 7">Cell membrane</location>
        <topology evidence="1 7">Multi-pass membrane protein</topology>
    </subcellularLocation>
</comment>
<dbReference type="InterPro" id="IPR000515">
    <property type="entry name" value="MetI-like"/>
</dbReference>
<evidence type="ECO:0000256" key="4">
    <source>
        <dbReference type="ARBA" id="ARBA00022692"/>
    </source>
</evidence>
<feature type="transmembrane region" description="Helical" evidence="7">
    <location>
        <begin position="109"/>
        <end position="133"/>
    </location>
</feature>
<dbReference type="CDD" id="cd06261">
    <property type="entry name" value="TM_PBP2"/>
    <property type="match status" value="1"/>
</dbReference>
<accession>A0A2T4U6T8</accession>
<keyword evidence="4 7" id="KW-0812">Transmembrane</keyword>
<name>A0A2T4U6T8_9BACI</name>
<keyword evidence="2 7" id="KW-0813">Transport</keyword>
<gene>
    <name evidence="9" type="ORF">C6Y45_07985</name>
</gene>
<keyword evidence="3" id="KW-1003">Cell membrane</keyword>
<keyword evidence="6 7" id="KW-0472">Membrane</keyword>
<dbReference type="PROSITE" id="PS50928">
    <property type="entry name" value="ABC_TM1"/>
    <property type="match status" value="1"/>
</dbReference>
<evidence type="ECO:0000256" key="7">
    <source>
        <dbReference type="RuleBase" id="RU363032"/>
    </source>
</evidence>
<feature type="domain" description="ABC transmembrane type-1" evidence="8">
    <location>
        <begin position="72"/>
        <end position="290"/>
    </location>
</feature>
<evidence type="ECO:0000256" key="1">
    <source>
        <dbReference type="ARBA" id="ARBA00004651"/>
    </source>
</evidence>
<reference evidence="9 10" key="1">
    <citation type="submission" date="2018-03" db="EMBL/GenBank/DDBJ databases">
        <title>Alkalicoccus saliphilus sp. nov., isolated from a mineral pool.</title>
        <authorList>
            <person name="Zhao B."/>
        </authorList>
    </citation>
    <scope>NUCLEOTIDE SEQUENCE [LARGE SCALE GENOMIC DNA]</scope>
    <source>
        <strain evidence="9 10">6AG</strain>
    </source>
</reference>
<evidence type="ECO:0000256" key="3">
    <source>
        <dbReference type="ARBA" id="ARBA00022475"/>
    </source>
</evidence>
<dbReference type="AlphaFoldDB" id="A0A2T4U6T8"/>
<evidence type="ECO:0000259" key="8">
    <source>
        <dbReference type="PROSITE" id="PS50928"/>
    </source>
</evidence>
<keyword evidence="5 7" id="KW-1133">Transmembrane helix</keyword>
<protein>
    <submittedName>
        <fullName evidence="9">Sugar ABC transporter permease</fullName>
    </submittedName>
</protein>
<evidence type="ECO:0000256" key="6">
    <source>
        <dbReference type="ARBA" id="ARBA00023136"/>
    </source>
</evidence>
<sequence length="301" mass="32864">MQKKGIKNRGIGENPIPWFLPLLAVLLLVFVYPIIEIVRFSFTDAGLLDTNYSVTLESYTSLFTSPGFTQMLIITGVFVFFSVTFQMILGLAIALLVDQGMKRKLHGTIVIRTAVLTAWAIPGVIIGIIWMMMYNEADSGVLNYILSSLGIADSVAFLSDPVNALVSVTVANIWRGTAFSMIMIYAGLQTISRDVIEASLVDGANAFKRLFKVIIPILSPVLFVNLIIVTVETFNTFDMVMALTGGGPGRSTEVIALSIYNSIFNQFELGQGAATAVVLLLINALMTVIYFKVLQKNQEVG</sequence>
<dbReference type="Proteomes" id="UP000240509">
    <property type="component" value="Unassembled WGS sequence"/>
</dbReference>
<evidence type="ECO:0000313" key="9">
    <source>
        <dbReference type="EMBL" id="PTL39109.1"/>
    </source>
</evidence>
<dbReference type="Pfam" id="PF00528">
    <property type="entry name" value="BPD_transp_1"/>
    <property type="match status" value="1"/>
</dbReference>
<organism evidence="9 10">
    <name type="scientific">Alkalicoccus saliphilus</name>
    <dbReference type="NCBI Taxonomy" id="200989"/>
    <lineage>
        <taxon>Bacteria</taxon>
        <taxon>Bacillati</taxon>
        <taxon>Bacillota</taxon>
        <taxon>Bacilli</taxon>
        <taxon>Bacillales</taxon>
        <taxon>Bacillaceae</taxon>
        <taxon>Alkalicoccus</taxon>
    </lineage>
</organism>
<dbReference type="OrthoDB" id="9783714at2"/>
<comment type="similarity">
    <text evidence="7">Belongs to the binding-protein-dependent transport system permease family.</text>
</comment>
<dbReference type="RefSeq" id="WP_107584710.1">
    <property type="nucleotide sequence ID" value="NZ_PZJJ01000010.1"/>
</dbReference>
<evidence type="ECO:0000256" key="2">
    <source>
        <dbReference type="ARBA" id="ARBA00022448"/>
    </source>
</evidence>
<dbReference type="GO" id="GO:0055085">
    <property type="term" value="P:transmembrane transport"/>
    <property type="evidence" value="ECO:0007669"/>
    <property type="project" value="InterPro"/>
</dbReference>
<feature type="transmembrane region" description="Helical" evidence="7">
    <location>
        <begin position="164"/>
        <end position="188"/>
    </location>
</feature>
<dbReference type="Gene3D" id="1.10.3720.10">
    <property type="entry name" value="MetI-like"/>
    <property type="match status" value="1"/>
</dbReference>
<keyword evidence="10" id="KW-1185">Reference proteome</keyword>
<feature type="transmembrane region" description="Helical" evidence="7">
    <location>
        <begin position="71"/>
        <end position="97"/>
    </location>
</feature>
<dbReference type="PANTHER" id="PTHR43005">
    <property type="entry name" value="BLR7065 PROTEIN"/>
    <property type="match status" value="1"/>
</dbReference>
<evidence type="ECO:0000313" key="10">
    <source>
        <dbReference type="Proteomes" id="UP000240509"/>
    </source>
</evidence>
<feature type="transmembrane region" description="Helical" evidence="7">
    <location>
        <begin position="16"/>
        <end position="35"/>
    </location>
</feature>
<comment type="caution">
    <text evidence="9">The sequence shown here is derived from an EMBL/GenBank/DDBJ whole genome shotgun (WGS) entry which is preliminary data.</text>
</comment>
<feature type="transmembrane region" description="Helical" evidence="7">
    <location>
        <begin position="272"/>
        <end position="291"/>
    </location>
</feature>
<evidence type="ECO:0000256" key="5">
    <source>
        <dbReference type="ARBA" id="ARBA00022989"/>
    </source>
</evidence>
<proteinExistence type="inferred from homology"/>
<dbReference type="EMBL" id="PZJJ01000010">
    <property type="protein sequence ID" value="PTL39109.1"/>
    <property type="molecule type" value="Genomic_DNA"/>
</dbReference>
<dbReference type="SUPFAM" id="SSF161098">
    <property type="entry name" value="MetI-like"/>
    <property type="match status" value="1"/>
</dbReference>
<dbReference type="InterPro" id="IPR035906">
    <property type="entry name" value="MetI-like_sf"/>
</dbReference>
<dbReference type="PANTHER" id="PTHR43005:SF2">
    <property type="entry name" value="INTEGRAL MEMBRANE SUGAR TRANSPORT PROTEIN"/>
    <property type="match status" value="1"/>
</dbReference>
<feature type="transmembrane region" description="Helical" evidence="7">
    <location>
        <begin position="209"/>
        <end position="231"/>
    </location>
</feature>